<dbReference type="eggNOG" id="ENOG502QXAR">
    <property type="taxonomic scope" value="Eukaryota"/>
</dbReference>
<organism evidence="1 2">
    <name type="scientific">Babesia bovis</name>
    <dbReference type="NCBI Taxonomy" id="5865"/>
    <lineage>
        <taxon>Eukaryota</taxon>
        <taxon>Sar</taxon>
        <taxon>Alveolata</taxon>
        <taxon>Apicomplexa</taxon>
        <taxon>Aconoidasida</taxon>
        <taxon>Piroplasmida</taxon>
        <taxon>Babesiidae</taxon>
        <taxon>Babesia</taxon>
    </lineage>
</organism>
<proteinExistence type="predicted"/>
<dbReference type="InParanoid" id="A7ATD5"/>
<keyword evidence="2" id="KW-1185">Reference proteome</keyword>
<evidence type="ECO:0000313" key="2">
    <source>
        <dbReference type="Proteomes" id="UP000002173"/>
    </source>
</evidence>
<dbReference type="GeneID" id="5477992"/>
<protein>
    <submittedName>
        <fullName evidence="1">Uncharacterized protein</fullName>
    </submittedName>
</protein>
<gene>
    <name evidence="1" type="ORF">BBOV_II002400</name>
</gene>
<dbReference type="EMBL" id="AAXT01000003">
    <property type="protein sequence ID" value="EDO06196.1"/>
    <property type="molecule type" value="Genomic_DNA"/>
</dbReference>
<dbReference type="Proteomes" id="UP000002173">
    <property type="component" value="Unassembled WGS sequence"/>
</dbReference>
<dbReference type="KEGG" id="bbo:BBOV_II002400"/>
<dbReference type="AlphaFoldDB" id="A7ATD5"/>
<dbReference type="STRING" id="5865.A7ATD5"/>
<dbReference type="OMA" id="CNNIQDG"/>
<sequence>MDKDASTWDRPYHVMPMAERRLRAIRKQLCQCPCCRANGDQNPYKSQPGPEGISPLIQYREYGIQRNVDTRNCVQSNELEGGDSIDRINNQLINAKNDTIPTQRHLKTKYLKELRWLCRMVDYLDALERRGFGKESWITQLKKLSAIYSQRLQNTPESYLYTQIQDALYNWIEFEKQCRHAYANVTATYNKLIRMEIHLNLLRTNSLMMLTNSDTENITDSERYGKLVSIWSTKLAALRDRNITEFSQYVINIVAPLKIMDVPRAVCFLQPRRNETSHVNMKEEGDINKRCNASASFNLGSDETPLSECNPIPSTDNIDMPQTTPTNQSVYSVPEYTLDAEDVTAECYEYECPGDYTDIYNETMQLVETYCQNRGINEEMPSEYVNRVTTLTARLLPHIMKDSVGLPIHSNAYLDASVHPLNANAPGNKTKPQKSCVNINTSKANIKGYNINSHKNVSGSTMESQQMPILPTWAHDNPFVNLLKKTNVKVVNALRCLPGTNQRYRKLICLSQGNLKDLFKSSDGTVETVDVSTLLATNDDSNIKAISPSVSGPQTVLMALLTEDLASYEIDKIVRSWFPPLKQCTDNIQTDEPNDKELNQRKQIQEFDKFQTEIWRDRLAIFEKMNTKFISKLLHERVSLEPKYQYESSGYAAPLDFVPLRVNVDFRNYAPIKYTLKSQADIHYGWMQSLFDNEFVATKLQHEDITTETTPHTHSLRNIVNGYIPNAVLVPLHSGSIEFSKDYRTITEICDCVTDYVYPPLYEQHKLWEIQAPRNPYDICQTVNKNSNNEGNNKTNGYSVFDNIDPGTTCDNRVSYTGSEHCGKELDNIDTKGYNSAPMGSVFISRHSNFCIGSQWSTRDTQWEKENVPLVFYLLCCDGKEPTIQPSKIESENPEYILQYLENMKYVLKGLEKIFELCNIWKVESLTIPATLSCCTQMETAQSTEIEETYNGHLYMRCLATVTHLASEVCKNKYPTAINLLFPEALKNNGIDTAVSSIINTRLGTF</sequence>
<comment type="caution">
    <text evidence="1">The sequence shown here is derived from an EMBL/GenBank/DDBJ whole genome shotgun (WGS) entry which is preliminary data.</text>
</comment>
<reference evidence="2" key="2">
    <citation type="journal article" date="2020" name="Data Brief">
        <title>Transcriptome dataset of Babesia bovis life stages within vertebrate and invertebrate hosts.</title>
        <authorList>
            <person name="Ueti M.W."/>
            <person name="Johnson W.C."/>
            <person name="Kappmeyer L.S."/>
            <person name="Herndon D.R."/>
            <person name="Mousel M.R."/>
            <person name="Reif K.E."/>
            <person name="Taus N.S."/>
            <person name="Ifeonu O.O."/>
            <person name="Silva J.C."/>
            <person name="Suarez C.E."/>
            <person name="Brayton K.A."/>
        </authorList>
    </citation>
    <scope>NUCLEOTIDE SEQUENCE [LARGE SCALE GENOMIC DNA]</scope>
</reference>
<dbReference type="RefSeq" id="XP_001609764.1">
    <property type="nucleotide sequence ID" value="XM_001609714.1"/>
</dbReference>
<reference evidence="2" key="3">
    <citation type="journal article" date="2021" name="Int. J. Parasitol.">
        <title>Comparative analysis of gene expression between Babesia bovis blood stages and kinetes allowed by improved genome annotation.</title>
        <authorList>
            <person name="Ueti M.W."/>
            <person name="Johnson W.C."/>
            <person name="Kappmeyer L.S."/>
            <person name="Herndon D.R."/>
            <person name="Mousel M.R."/>
            <person name="Reif K.E."/>
            <person name="Taus N.S."/>
            <person name="Ifeonu O.O."/>
            <person name="Silva J.C."/>
            <person name="Suarez C.E."/>
            <person name="Brayton K.A."/>
        </authorList>
    </citation>
    <scope>NUCLEOTIDE SEQUENCE [LARGE SCALE GENOMIC DNA]</scope>
</reference>
<accession>A7ATD5</accession>
<dbReference type="VEuPathDB" id="PiroplasmaDB:BBOV_II002400"/>
<reference evidence="1 2" key="1">
    <citation type="journal article" date="2007" name="PLoS Pathog.">
        <title>Genome sequence of Babesia bovis and comparative analysis of apicomplexan hemoprotozoa.</title>
        <authorList>
            <person name="Brayton K.A."/>
            <person name="Lau A.O.T."/>
            <person name="Herndon D.R."/>
            <person name="Hannick L."/>
            <person name="Kappmeyer L.S."/>
            <person name="Berens S.J."/>
            <person name="Bidwell S.L."/>
            <person name="Brown W.C."/>
            <person name="Crabtree J."/>
            <person name="Fadrosh D."/>
            <person name="Feldblum T."/>
            <person name="Forberger H.A."/>
            <person name="Haas B.J."/>
            <person name="Howell J.M."/>
            <person name="Khouri H."/>
            <person name="Koo H."/>
            <person name="Mann D.J."/>
            <person name="Norimine J."/>
            <person name="Paulsen I.T."/>
            <person name="Radune D."/>
            <person name="Ren Q."/>
            <person name="Smith R.K. Jr."/>
            <person name="Suarez C.E."/>
            <person name="White O."/>
            <person name="Wortman J.R."/>
            <person name="Knowles D.P. Jr."/>
            <person name="McElwain T.F."/>
            <person name="Nene V.M."/>
        </authorList>
    </citation>
    <scope>NUCLEOTIDE SEQUENCE [LARGE SCALE GENOMIC DNA]</scope>
    <source>
        <strain evidence="1">T2Bo</strain>
    </source>
</reference>
<evidence type="ECO:0000313" key="1">
    <source>
        <dbReference type="EMBL" id="EDO06196.1"/>
    </source>
</evidence>
<name>A7ATD5_BABBO</name>